<name>A0AAU9TJX5_EUPED</name>
<dbReference type="EMBL" id="CAKOGL010000005">
    <property type="protein sequence ID" value="CAH2086427.1"/>
    <property type="molecule type" value="Genomic_DNA"/>
</dbReference>
<dbReference type="Proteomes" id="UP001153954">
    <property type="component" value="Unassembled WGS sequence"/>
</dbReference>
<comment type="caution">
    <text evidence="1">The sequence shown here is derived from an EMBL/GenBank/DDBJ whole genome shotgun (WGS) entry which is preliminary data.</text>
</comment>
<organism evidence="1 2">
    <name type="scientific">Euphydryas editha</name>
    <name type="common">Edith's checkerspot</name>
    <dbReference type="NCBI Taxonomy" id="104508"/>
    <lineage>
        <taxon>Eukaryota</taxon>
        <taxon>Metazoa</taxon>
        <taxon>Ecdysozoa</taxon>
        <taxon>Arthropoda</taxon>
        <taxon>Hexapoda</taxon>
        <taxon>Insecta</taxon>
        <taxon>Pterygota</taxon>
        <taxon>Neoptera</taxon>
        <taxon>Endopterygota</taxon>
        <taxon>Lepidoptera</taxon>
        <taxon>Glossata</taxon>
        <taxon>Ditrysia</taxon>
        <taxon>Papilionoidea</taxon>
        <taxon>Nymphalidae</taxon>
        <taxon>Nymphalinae</taxon>
        <taxon>Euphydryas</taxon>
    </lineage>
</organism>
<gene>
    <name evidence="1" type="ORF">EEDITHA_LOCUS2808</name>
</gene>
<reference evidence="1" key="1">
    <citation type="submission" date="2022-03" db="EMBL/GenBank/DDBJ databases">
        <authorList>
            <person name="Tunstrom K."/>
        </authorList>
    </citation>
    <scope>NUCLEOTIDE SEQUENCE</scope>
</reference>
<proteinExistence type="predicted"/>
<dbReference type="AlphaFoldDB" id="A0AAU9TJX5"/>
<keyword evidence="2" id="KW-1185">Reference proteome</keyword>
<evidence type="ECO:0000313" key="1">
    <source>
        <dbReference type="EMBL" id="CAH2086427.1"/>
    </source>
</evidence>
<accession>A0AAU9TJX5</accession>
<evidence type="ECO:0000313" key="2">
    <source>
        <dbReference type="Proteomes" id="UP001153954"/>
    </source>
</evidence>
<sequence>MGHYNRDIVTERSIGVVVHGVERARARSSQDQGRAADARQGHLSLCPAARAPYPTLARAPLVRANICDRLSSTTDMPRSVRRAGLEVISSDFSRMKDERFLSVISTIHIQLVV</sequence>
<protein>
    <submittedName>
        <fullName evidence="1">Uncharacterized protein</fullName>
    </submittedName>
</protein>